<protein>
    <recommendedName>
        <fullName evidence="4">DUF3307 domain-containing protein</fullName>
    </recommendedName>
</protein>
<name>A0A7W8QTT4_9ACTN</name>
<dbReference type="Proteomes" id="UP000572635">
    <property type="component" value="Unassembled WGS sequence"/>
</dbReference>
<keyword evidence="1" id="KW-1133">Transmembrane helix</keyword>
<proteinExistence type="predicted"/>
<dbReference type="EMBL" id="JACHDB010000003">
    <property type="protein sequence ID" value="MBB5436321.1"/>
    <property type="molecule type" value="Genomic_DNA"/>
</dbReference>
<keyword evidence="1" id="KW-0812">Transmembrane</keyword>
<comment type="caution">
    <text evidence="2">The sequence shown here is derived from an EMBL/GenBank/DDBJ whole genome shotgun (WGS) entry which is preliminary data.</text>
</comment>
<evidence type="ECO:0000256" key="1">
    <source>
        <dbReference type="SAM" id="Phobius"/>
    </source>
</evidence>
<organism evidence="2 3">
    <name type="scientific">Nocardiopsis composta</name>
    <dbReference type="NCBI Taxonomy" id="157465"/>
    <lineage>
        <taxon>Bacteria</taxon>
        <taxon>Bacillati</taxon>
        <taxon>Actinomycetota</taxon>
        <taxon>Actinomycetes</taxon>
        <taxon>Streptosporangiales</taxon>
        <taxon>Nocardiopsidaceae</taxon>
        <taxon>Nocardiopsis</taxon>
    </lineage>
</organism>
<keyword evidence="3" id="KW-1185">Reference proteome</keyword>
<accession>A0A7W8QTT4</accession>
<gene>
    <name evidence="2" type="ORF">HDA36_006485</name>
</gene>
<sequence length="177" mass="18319">MTADPTAVLLTIAALTAGHHAGDYWLQSDHQAVTKGRCDHAGRRACAGHVASLTLAQLVLLALVAVVTGTGLDPVAAALGLGVNAASHYWADRRATLRGLVLATERFTHKLRFHDEFGGAAHMDQAWHIAWIVPAALIAASPAPLALLLAAASAALLAAADITSRRARAREAASTSS</sequence>
<feature type="transmembrane region" description="Helical" evidence="1">
    <location>
        <begin position="131"/>
        <end position="160"/>
    </location>
</feature>
<evidence type="ECO:0008006" key="4">
    <source>
        <dbReference type="Google" id="ProtNLM"/>
    </source>
</evidence>
<reference evidence="2 3" key="1">
    <citation type="submission" date="2020-08" db="EMBL/GenBank/DDBJ databases">
        <title>Sequencing the genomes of 1000 actinobacteria strains.</title>
        <authorList>
            <person name="Klenk H.-P."/>
        </authorList>
    </citation>
    <scope>NUCLEOTIDE SEQUENCE [LARGE SCALE GENOMIC DNA]</scope>
    <source>
        <strain evidence="2 3">DSM 44551</strain>
    </source>
</reference>
<evidence type="ECO:0000313" key="3">
    <source>
        <dbReference type="Proteomes" id="UP000572635"/>
    </source>
</evidence>
<dbReference type="AlphaFoldDB" id="A0A7W8QTT4"/>
<evidence type="ECO:0000313" key="2">
    <source>
        <dbReference type="EMBL" id="MBB5436321.1"/>
    </source>
</evidence>
<keyword evidence="1" id="KW-0472">Membrane</keyword>
<dbReference type="RefSeq" id="WP_184399970.1">
    <property type="nucleotide sequence ID" value="NZ_JACHDB010000003.1"/>
</dbReference>